<dbReference type="AlphaFoldDB" id="A0A370ARI1"/>
<dbReference type="Proteomes" id="UP000253741">
    <property type="component" value="Unassembled WGS sequence"/>
</dbReference>
<dbReference type="SUPFAM" id="SSF81923">
    <property type="entry name" value="Double Clp-N motif"/>
    <property type="match status" value="2"/>
</dbReference>
<feature type="compositionally biased region" description="Basic and acidic residues" evidence="1">
    <location>
        <begin position="30"/>
        <end position="40"/>
    </location>
</feature>
<name>A0A370ARI1_9ACTN</name>
<feature type="region of interest" description="Disordered" evidence="1">
    <location>
        <begin position="1"/>
        <end position="40"/>
    </location>
</feature>
<organism evidence="2 3">
    <name type="scientific">Streptomyces corynorhini</name>
    <dbReference type="NCBI Taxonomy" id="2282652"/>
    <lineage>
        <taxon>Bacteria</taxon>
        <taxon>Bacillati</taxon>
        <taxon>Actinomycetota</taxon>
        <taxon>Actinomycetes</taxon>
        <taxon>Kitasatosporales</taxon>
        <taxon>Streptomycetaceae</taxon>
        <taxon>Streptomyces</taxon>
    </lineage>
</organism>
<evidence type="ECO:0000313" key="2">
    <source>
        <dbReference type="EMBL" id="RDG32217.1"/>
    </source>
</evidence>
<accession>A0A370ARI1</accession>
<sequence length="198" mass="21159">MRNPPPRVPHPPVPNRADDTLARAAAPTESRTESRTEAEERFTVELASVVAGARRRAHRGADAQIDTAHLLHSLLETDPEARAVFEGPQLARVLGYLVQRSIGYGLRWQGTVEDSGALPVIRNRTVAGWSPPAVSAMSGALERAARRGAPRVGGVDLLAALASDASCRAVEVLERAGVDTLTLAARLARPLRSSRQVS</sequence>
<dbReference type="EMBL" id="QQNA01000372">
    <property type="protein sequence ID" value="RDG32217.1"/>
    <property type="molecule type" value="Genomic_DNA"/>
</dbReference>
<dbReference type="Gene3D" id="1.10.1780.10">
    <property type="entry name" value="Clp, N-terminal domain"/>
    <property type="match status" value="1"/>
</dbReference>
<proteinExistence type="predicted"/>
<comment type="caution">
    <text evidence="2">The sequence shown here is derived from an EMBL/GenBank/DDBJ whole genome shotgun (WGS) entry which is preliminary data.</text>
</comment>
<evidence type="ECO:0000313" key="3">
    <source>
        <dbReference type="Proteomes" id="UP000253741"/>
    </source>
</evidence>
<gene>
    <name evidence="2" type="ORF">DVH02_32765</name>
</gene>
<dbReference type="InterPro" id="IPR036628">
    <property type="entry name" value="Clp_N_dom_sf"/>
</dbReference>
<reference evidence="2 3" key="1">
    <citation type="submission" date="2018-07" db="EMBL/GenBank/DDBJ databases">
        <title>Streptomyces species from bats.</title>
        <authorList>
            <person name="Dunlap C."/>
        </authorList>
    </citation>
    <scope>NUCLEOTIDE SEQUENCE [LARGE SCALE GENOMIC DNA]</scope>
    <source>
        <strain evidence="2 3">AC230</strain>
    </source>
</reference>
<feature type="compositionally biased region" description="Pro residues" evidence="1">
    <location>
        <begin position="1"/>
        <end position="14"/>
    </location>
</feature>
<evidence type="ECO:0000256" key="1">
    <source>
        <dbReference type="SAM" id="MobiDB-lite"/>
    </source>
</evidence>
<keyword evidence="3" id="KW-1185">Reference proteome</keyword>
<protein>
    <submittedName>
        <fullName evidence="2">Peptidase</fullName>
    </submittedName>
</protein>
<dbReference type="OrthoDB" id="4328726at2"/>